<sequence length="125" mass="14664">MTRTYDVLCLNEVIATFKDIEHRPCRFMTALCPDRCGHATDVAVFEINEYQKYEKPGEYGDPKVDKFSWDLKPTSAANRLHPEYLEIVKNLQPGQKVKLHWTHFYVTDEHGSKFPERTVTLFEKI</sequence>
<evidence type="ECO:0000313" key="1">
    <source>
        <dbReference type="EMBL" id="KAK8843723.1"/>
    </source>
</evidence>
<organism evidence="1 2">
    <name type="scientific">Tritrichomonas musculus</name>
    <dbReference type="NCBI Taxonomy" id="1915356"/>
    <lineage>
        <taxon>Eukaryota</taxon>
        <taxon>Metamonada</taxon>
        <taxon>Parabasalia</taxon>
        <taxon>Tritrichomonadida</taxon>
        <taxon>Tritrichomonadidae</taxon>
        <taxon>Tritrichomonas</taxon>
    </lineage>
</organism>
<gene>
    <name evidence="1" type="ORF">M9Y10_024789</name>
</gene>
<name>A0ABR2HDJ8_9EUKA</name>
<accession>A0ABR2HDJ8</accession>
<keyword evidence="2" id="KW-1185">Reference proteome</keyword>
<evidence type="ECO:0000313" key="2">
    <source>
        <dbReference type="Proteomes" id="UP001470230"/>
    </source>
</evidence>
<comment type="caution">
    <text evidence="1">The sequence shown here is derived from an EMBL/GenBank/DDBJ whole genome shotgun (WGS) entry which is preliminary data.</text>
</comment>
<dbReference type="Proteomes" id="UP001470230">
    <property type="component" value="Unassembled WGS sequence"/>
</dbReference>
<reference evidence="1 2" key="1">
    <citation type="submission" date="2024-04" db="EMBL/GenBank/DDBJ databases">
        <title>Tritrichomonas musculus Genome.</title>
        <authorList>
            <person name="Alves-Ferreira E."/>
            <person name="Grigg M."/>
            <person name="Lorenzi H."/>
            <person name="Galac M."/>
        </authorList>
    </citation>
    <scope>NUCLEOTIDE SEQUENCE [LARGE SCALE GENOMIC DNA]</scope>
    <source>
        <strain evidence="1 2">EAF2021</strain>
    </source>
</reference>
<protein>
    <submittedName>
        <fullName evidence="1">Uncharacterized protein</fullName>
    </submittedName>
</protein>
<dbReference type="EMBL" id="JAPFFF010000034">
    <property type="protein sequence ID" value="KAK8843723.1"/>
    <property type="molecule type" value="Genomic_DNA"/>
</dbReference>
<proteinExistence type="predicted"/>